<name>A0ABS9JZ70_9RHOO</name>
<keyword evidence="1" id="KW-0472">Membrane</keyword>
<dbReference type="RefSeq" id="WP_275707850.1">
    <property type="nucleotide sequence ID" value="NZ_JAKLTN010000001.1"/>
</dbReference>
<keyword evidence="1" id="KW-0812">Transmembrane</keyword>
<organism evidence="2 3">
    <name type="scientific">Dechloromonas hankyongensis</name>
    <dbReference type="NCBI Taxonomy" id="2908002"/>
    <lineage>
        <taxon>Bacteria</taxon>
        <taxon>Pseudomonadati</taxon>
        <taxon>Pseudomonadota</taxon>
        <taxon>Betaproteobacteria</taxon>
        <taxon>Rhodocyclales</taxon>
        <taxon>Azonexaceae</taxon>
        <taxon>Dechloromonas</taxon>
    </lineage>
</organism>
<evidence type="ECO:0000313" key="2">
    <source>
        <dbReference type="EMBL" id="MCG2576202.1"/>
    </source>
</evidence>
<keyword evidence="1" id="KW-1133">Transmembrane helix</keyword>
<proteinExistence type="predicted"/>
<keyword evidence="3" id="KW-1185">Reference proteome</keyword>
<feature type="transmembrane region" description="Helical" evidence="1">
    <location>
        <begin position="12"/>
        <end position="35"/>
    </location>
</feature>
<gene>
    <name evidence="2" type="ORF">LZ012_04245</name>
</gene>
<reference evidence="2" key="1">
    <citation type="submission" date="2022-01" db="EMBL/GenBank/DDBJ databases">
        <authorList>
            <person name="Jo J.-H."/>
            <person name="Im W.-T."/>
        </authorList>
    </citation>
    <scope>NUCLEOTIDE SEQUENCE</scope>
    <source>
        <strain evidence="2">XY25</strain>
    </source>
</reference>
<evidence type="ECO:0000313" key="3">
    <source>
        <dbReference type="Proteomes" id="UP001165384"/>
    </source>
</evidence>
<sequence length="77" mass="8145">MSVLTILKVIGRVFLIGIGLLFIAGGGLCVMFGTVNTGGGGMALIGMASLLLGVAGVWWILRNWMRERPETEGEDAH</sequence>
<accession>A0ABS9JZ70</accession>
<dbReference type="Proteomes" id="UP001165384">
    <property type="component" value="Unassembled WGS sequence"/>
</dbReference>
<protein>
    <submittedName>
        <fullName evidence="2">Uncharacterized protein</fullName>
    </submittedName>
</protein>
<evidence type="ECO:0000256" key="1">
    <source>
        <dbReference type="SAM" id="Phobius"/>
    </source>
</evidence>
<feature type="transmembrane region" description="Helical" evidence="1">
    <location>
        <begin position="41"/>
        <end position="61"/>
    </location>
</feature>
<comment type="caution">
    <text evidence="2">The sequence shown here is derived from an EMBL/GenBank/DDBJ whole genome shotgun (WGS) entry which is preliminary data.</text>
</comment>
<dbReference type="EMBL" id="JAKLTN010000001">
    <property type="protein sequence ID" value="MCG2576202.1"/>
    <property type="molecule type" value="Genomic_DNA"/>
</dbReference>